<sequence>MRIIQLISIVYFFTYGAVQAQEPEQLRYESEQFDNLYAISDSIYRSEQPSRKAFKELEEYGFKTVINFRRLWSDDSKARDTDLTLIHLPMRTSRLTEAEIIVALMEIQRAQKPVLIHCWHGSDRTGVVVAAYRIVLENWTIENAIAEFRQKEYGYHESWYPHLVNILENLDVEAIKSTMDYIP</sequence>
<evidence type="ECO:0000256" key="1">
    <source>
        <dbReference type="ARBA" id="ARBA00012527"/>
    </source>
</evidence>
<keyword evidence="9" id="KW-1185">Reference proteome</keyword>
<evidence type="ECO:0000256" key="4">
    <source>
        <dbReference type="ARBA" id="ARBA00047342"/>
    </source>
</evidence>
<protein>
    <recommendedName>
        <fullName evidence="1">diphosphoinositol-polyphosphate diphosphatase</fullName>
        <ecNumber evidence="1">3.6.1.52</ecNumber>
    </recommendedName>
</protein>
<evidence type="ECO:0000256" key="2">
    <source>
        <dbReference type="ARBA" id="ARBA00022801"/>
    </source>
</evidence>
<evidence type="ECO:0000259" key="6">
    <source>
        <dbReference type="PROSITE" id="PS50054"/>
    </source>
</evidence>
<dbReference type="InterPro" id="IPR004861">
    <property type="entry name" value="Siw14-like"/>
</dbReference>
<reference evidence="8 9" key="1">
    <citation type="submission" date="2020-11" db="EMBL/GenBank/DDBJ databases">
        <title>P. mediterranea TC4 genome.</title>
        <authorList>
            <person name="Molmeret M."/>
        </authorList>
    </citation>
    <scope>NUCLEOTIDE SEQUENCE [LARGE SCALE GENOMIC DNA]</scope>
    <source>
        <strain evidence="8 9">TC4</strain>
    </source>
</reference>
<dbReference type="PROSITE" id="PS50054">
    <property type="entry name" value="TYR_PHOSPHATASE_DUAL"/>
    <property type="match status" value="1"/>
</dbReference>
<dbReference type="InterPro" id="IPR016130">
    <property type="entry name" value="Tyr_Pase_AS"/>
</dbReference>
<proteinExistence type="inferred from homology"/>
<keyword evidence="2" id="KW-0378">Hydrolase</keyword>
<dbReference type="InterPro" id="IPR020422">
    <property type="entry name" value="TYR_PHOSPHATASE_DUAL_dom"/>
</dbReference>
<comment type="caution">
    <text evidence="8">The sequence shown here is derived from an EMBL/GenBank/DDBJ whole genome shotgun (WGS) entry which is preliminary data.</text>
</comment>
<dbReference type="Proteomes" id="UP001194729">
    <property type="component" value="Unassembled WGS sequence"/>
</dbReference>
<comment type="similarity">
    <text evidence="3">Belongs to the protein-tyrosine phosphatase family. Atypical dual-specificity phosphatase Siw14-like subfamily.</text>
</comment>
<dbReference type="EC" id="3.6.1.52" evidence="1"/>
<evidence type="ECO:0000259" key="7">
    <source>
        <dbReference type="PROSITE" id="PS50056"/>
    </source>
</evidence>
<dbReference type="SUPFAM" id="SSF52799">
    <property type="entry name" value="(Phosphotyrosine protein) phosphatases II"/>
    <property type="match status" value="1"/>
</dbReference>
<dbReference type="PANTHER" id="PTHR31126:SF72">
    <property type="entry name" value="DUAL SPECIFICITY PROTEIN PHOSPHATASE TPBA"/>
    <property type="match status" value="1"/>
</dbReference>
<evidence type="ECO:0000313" key="9">
    <source>
        <dbReference type="Proteomes" id="UP001194729"/>
    </source>
</evidence>
<dbReference type="InterPro" id="IPR000387">
    <property type="entry name" value="Tyr_Pase_dom"/>
</dbReference>
<dbReference type="PROSITE" id="PS00383">
    <property type="entry name" value="TYR_PHOSPHATASE_1"/>
    <property type="match status" value="1"/>
</dbReference>
<dbReference type="PROSITE" id="PS50056">
    <property type="entry name" value="TYR_PHOSPHATASE_2"/>
    <property type="match status" value="1"/>
</dbReference>
<feature type="domain" description="Tyrosine specific protein phosphatases" evidence="7">
    <location>
        <begin position="98"/>
        <end position="163"/>
    </location>
</feature>
<evidence type="ECO:0000256" key="3">
    <source>
        <dbReference type="ARBA" id="ARBA00044949"/>
    </source>
</evidence>
<evidence type="ECO:0000256" key="5">
    <source>
        <dbReference type="ARBA" id="ARBA00047927"/>
    </source>
</evidence>
<comment type="catalytic activity">
    <reaction evidence="4">
        <text>5-diphospho-1D-myo-inositol 1,2,3,4,6-pentakisphosphate + H2O = 1D-myo-inositol hexakisphosphate + phosphate + H(+)</text>
        <dbReference type="Rhea" id="RHEA:22384"/>
        <dbReference type="ChEBI" id="CHEBI:15377"/>
        <dbReference type="ChEBI" id="CHEBI:15378"/>
        <dbReference type="ChEBI" id="CHEBI:43474"/>
        <dbReference type="ChEBI" id="CHEBI:58130"/>
        <dbReference type="ChEBI" id="CHEBI:58628"/>
        <dbReference type="EC" id="3.6.1.52"/>
    </reaction>
    <physiologicalReaction direction="left-to-right" evidence="4">
        <dbReference type="Rhea" id="RHEA:22385"/>
    </physiologicalReaction>
</comment>
<evidence type="ECO:0000313" key="8">
    <source>
        <dbReference type="EMBL" id="MBF4984120.1"/>
    </source>
</evidence>
<dbReference type="Gene3D" id="3.90.190.10">
    <property type="entry name" value="Protein tyrosine phosphatase superfamily"/>
    <property type="match status" value="1"/>
</dbReference>
<dbReference type="Pfam" id="PF03162">
    <property type="entry name" value="Y_phosphatase2"/>
    <property type="match status" value="1"/>
</dbReference>
<comment type="catalytic activity">
    <reaction evidence="5">
        <text>1,5-bis(diphospho)-1D-myo-inositol 2,3,4,6-tetrakisphosphate + H2O = 1-diphospho-1D-myo-inositol 2,3,4,5,6-pentakisphosphate + phosphate + 2 H(+)</text>
        <dbReference type="Rhea" id="RHEA:79699"/>
        <dbReference type="ChEBI" id="CHEBI:15377"/>
        <dbReference type="ChEBI" id="CHEBI:15378"/>
        <dbReference type="ChEBI" id="CHEBI:43474"/>
        <dbReference type="ChEBI" id="CHEBI:74946"/>
        <dbReference type="ChEBI" id="CHEBI:77983"/>
        <dbReference type="EC" id="3.6.1.52"/>
    </reaction>
    <physiologicalReaction direction="left-to-right" evidence="5">
        <dbReference type="Rhea" id="RHEA:79700"/>
    </physiologicalReaction>
</comment>
<dbReference type="PANTHER" id="PTHR31126">
    <property type="entry name" value="TYROSINE-PROTEIN PHOSPHATASE"/>
    <property type="match status" value="1"/>
</dbReference>
<organism evidence="8 9">
    <name type="scientific">Nonlabens mediterrranea</name>
    <dbReference type="NCBI Taxonomy" id="1419947"/>
    <lineage>
        <taxon>Bacteria</taxon>
        <taxon>Pseudomonadati</taxon>
        <taxon>Bacteroidota</taxon>
        <taxon>Flavobacteriia</taxon>
        <taxon>Flavobacteriales</taxon>
        <taxon>Flavobacteriaceae</taxon>
        <taxon>Nonlabens</taxon>
    </lineage>
</organism>
<dbReference type="InterPro" id="IPR029021">
    <property type="entry name" value="Prot-tyrosine_phosphatase-like"/>
</dbReference>
<accession>A0ABS0A430</accession>
<name>A0ABS0A430_9FLAO</name>
<feature type="domain" description="Tyrosine-protein phosphatase" evidence="6">
    <location>
        <begin position="33"/>
        <end position="179"/>
    </location>
</feature>
<gene>
    <name evidence="8" type="ORF">FNJ87_07200</name>
</gene>
<dbReference type="EMBL" id="JADKYU010000369">
    <property type="protein sequence ID" value="MBF4984120.1"/>
    <property type="molecule type" value="Genomic_DNA"/>
</dbReference>